<dbReference type="Proteomes" id="UP001353858">
    <property type="component" value="Unassembled WGS sequence"/>
</dbReference>
<reference evidence="3" key="1">
    <citation type="submission" date="2023-01" db="EMBL/GenBank/DDBJ databases">
        <title>Key to firefly adult light organ development and bioluminescence: homeobox transcription factors regulate luciferase expression and transportation to peroxisome.</title>
        <authorList>
            <person name="Fu X."/>
        </authorList>
    </citation>
    <scope>NUCLEOTIDE SEQUENCE [LARGE SCALE GENOMIC DNA]</scope>
</reference>
<dbReference type="EMBL" id="JARPUR010000001">
    <property type="protein sequence ID" value="KAK4887529.1"/>
    <property type="molecule type" value="Genomic_DNA"/>
</dbReference>
<keyword evidence="1" id="KW-0175">Coiled coil</keyword>
<evidence type="ECO:0000256" key="1">
    <source>
        <dbReference type="SAM" id="Coils"/>
    </source>
</evidence>
<evidence type="ECO:0000313" key="2">
    <source>
        <dbReference type="EMBL" id="KAK4887529.1"/>
    </source>
</evidence>
<comment type="caution">
    <text evidence="2">The sequence shown here is derived from an EMBL/GenBank/DDBJ whole genome shotgun (WGS) entry which is preliminary data.</text>
</comment>
<evidence type="ECO:0000313" key="3">
    <source>
        <dbReference type="Proteomes" id="UP001353858"/>
    </source>
</evidence>
<accession>A0AAN7PIV1</accession>
<dbReference type="AlphaFoldDB" id="A0AAN7PIV1"/>
<proteinExistence type="predicted"/>
<feature type="coiled-coil region" evidence="1">
    <location>
        <begin position="52"/>
        <end position="103"/>
    </location>
</feature>
<name>A0AAN7PIV1_9COLE</name>
<keyword evidence="3" id="KW-1185">Reference proteome</keyword>
<protein>
    <submittedName>
        <fullName evidence="2">Uncharacterized protein</fullName>
    </submittedName>
</protein>
<sequence length="166" mass="19567">MDIENLDEIEEQWGSIEENIILKIESYNDSVNLTKEFLDNLIKQTQLIGKSRRNLEKTLIKEHNQLEVTNNQDYELEQLTLRLKQLENTEASLEEDVSNAESKFNHMEKIESDKLEAYNKVYLKYRDLCKASKVLTRTTFNYQSSNVTGSILFHSYDYFSHGYLII</sequence>
<organism evidence="2 3">
    <name type="scientific">Aquatica leii</name>
    <dbReference type="NCBI Taxonomy" id="1421715"/>
    <lineage>
        <taxon>Eukaryota</taxon>
        <taxon>Metazoa</taxon>
        <taxon>Ecdysozoa</taxon>
        <taxon>Arthropoda</taxon>
        <taxon>Hexapoda</taxon>
        <taxon>Insecta</taxon>
        <taxon>Pterygota</taxon>
        <taxon>Neoptera</taxon>
        <taxon>Endopterygota</taxon>
        <taxon>Coleoptera</taxon>
        <taxon>Polyphaga</taxon>
        <taxon>Elateriformia</taxon>
        <taxon>Elateroidea</taxon>
        <taxon>Lampyridae</taxon>
        <taxon>Luciolinae</taxon>
        <taxon>Aquatica</taxon>
    </lineage>
</organism>
<gene>
    <name evidence="2" type="ORF">RN001_003800</name>
</gene>